<comment type="caution">
    <text evidence="1">The sequence shown here is derived from an EMBL/GenBank/DDBJ whole genome shotgun (WGS) entry which is preliminary data.</text>
</comment>
<protein>
    <submittedName>
        <fullName evidence="1">Uncharacterized protein</fullName>
    </submittedName>
</protein>
<dbReference type="AlphaFoldDB" id="A0A8S9KMJ4"/>
<evidence type="ECO:0000313" key="1">
    <source>
        <dbReference type="EMBL" id="KAF2595027.1"/>
    </source>
</evidence>
<sequence>MPMERSSCKESIETNRVQIRGALEYEMGDAHMAFQARLMNQALHKLSHSLYNTDHLYKSDKAILCSADATWCCLCCGQVWRPVYRRESLRCNVRLTQLWQSRRLRNNDAMLSSTFEIKVGVIKWSDDQQYDQDFSYSAD</sequence>
<accession>A0A8S9KMJ4</accession>
<organism evidence="1">
    <name type="scientific">Brassica cretica</name>
    <name type="common">Mustard</name>
    <dbReference type="NCBI Taxonomy" id="69181"/>
    <lineage>
        <taxon>Eukaryota</taxon>
        <taxon>Viridiplantae</taxon>
        <taxon>Streptophyta</taxon>
        <taxon>Embryophyta</taxon>
        <taxon>Tracheophyta</taxon>
        <taxon>Spermatophyta</taxon>
        <taxon>Magnoliopsida</taxon>
        <taxon>eudicotyledons</taxon>
        <taxon>Gunneridae</taxon>
        <taxon>Pentapetalae</taxon>
        <taxon>rosids</taxon>
        <taxon>malvids</taxon>
        <taxon>Brassicales</taxon>
        <taxon>Brassicaceae</taxon>
        <taxon>Brassiceae</taxon>
        <taxon>Brassica</taxon>
    </lineage>
</organism>
<proteinExistence type="predicted"/>
<dbReference type="EMBL" id="QGKY02000164">
    <property type="protein sequence ID" value="KAF2595027.1"/>
    <property type="molecule type" value="Genomic_DNA"/>
</dbReference>
<name>A0A8S9KMJ4_BRACR</name>
<reference evidence="1" key="1">
    <citation type="submission" date="2019-12" db="EMBL/GenBank/DDBJ databases">
        <title>Genome sequencing and annotation of Brassica cretica.</title>
        <authorList>
            <person name="Studholme D.J."/>
            <person name="Sarris P.F."/>
        </authorList>
    </citation>
    <scope>NUCLEOTIDE SEQUENCE</scope>
    <source>
        <strain evidence="1">PFS-102/07</strain>
        <tissue evidence="1">Leaf</tissue>
    </source>
</reference>
<gene>
    <name evidence="1" type="ORF">F2Q70_00043490</name>
</gene>